<keyword evidence="1" id="KW-1133">Transmembrane helix</keyword>
<dbReference type="EMBL" id="PXYV01000024">
    <property type="protein sequence ID" value="PSR21973.1"/>
    <property type="molecule type" value="Genomic_DNA"/>
</dbReference>
<accession>A0A2T2WIB0</accession>
<dbReference type="AlphaFoldDB" id="A0A2T2WIB0"/>
<gene>
    <name evidence="2" type="ORF">C7B45_08775</name>
</gene>
<name>A0A2T2WIB0_9FIRM</name>
<protein>
    <submittedName>
        <fullName evidence="2">Uncharacterized protein</fullName>
    </submittedName>
</protein>
<keyword evidence="1" id="KW-0812">Transmembrane</keyword>
<evidence type="ECO:0000313" key="2">
    <source>
        <dbReference type="EMBL" id="PSR21973.1"/>
    </source>
</evidence>
<dbReference type="Proteomes" id="UP000241848">
    <property type="component" value="Unassembled WGS sequence"/>
</dbReference>
<reference evidence="2 3" key="1">
    <citation type="journal article" date="2014" name="BMC Genomics">
        <title>Comparison of environmental and isolate Sulfobacillus genomes reveals diverse carbon, sulfur, nitrogen, and hydrogen metabolisms.</title>
        <authorList>
            <person name="Justice N.B."/>
            <person name="Norman A."/>
            <person name="Brown C.T."/>
            <person name="Singh A."/>
            <person name="Thomas B.C."/>
            <person name="Banfield J.F."/>
        </authorList>
    </citation>
    <scope>NUCLEOTIDE SEQUENCE [LARGE SCALE GENOMIC DNA]</scope>
    <source>
        <strain evidence="2">AMDSBA3</strain>
    </source>
</reference>
<comment type="caution">
    <text evidence="2">The sequence shown here is derived from an EMBL/GenBank/DDBJ whole genome shotgun (WGS) entry which is preliminary data.</text>
</comment>
<proteinExistence type="predicted"/>
<sequence length="115" mass="12920">MDQERPTPPTKDDVLAILRAHRDLGPEYDSHLADQIIDLWHHPAGSSRQSFREFRREFRRPMPVNSQEGPPHHRRIAPILALSIPLLAIAGSYAHFAGVVAVLGLDAIAMLTMRN</sequence>
<evidence type="ECO:0000313" key="3">
    <source>
        <dbReference type="Proteomes" id="UP000241848"/>
    </source>
</evidence>
<feature type="transmembrane region" description="Helical" evidence="1">
    <location>
        <begin position="79"/>
        <end position="105"/>
    </location>
</feature>
<organism evidence="2 3">
    <name type="scientific">Sulfobacillus acidophilus</name>
    <dbReference type="NCBI Taxonomy" id="53633"/>
    <lineage>
        <taxon>Bacteria</taxon>
        <taxon>Bacillati</taxon>
        <taxon>Bacillota</taxon>
        <taxon>Clostridia</taxon>
        <taxon>Eubacteriales</taxon>
        <taxon>Clostridiales Family XVII. Incertae Sedis</taxon>
        <taxon>Sulfobacillus</taxon>
    </lineage>
</organism>
<keyword evidence="1" id="KW-0472">Membrane</keyword>
<evidence type="ECO:0000256" key="1">
    <source>
        <dbReference type="SAM" id="Phobius"/>
    </source>
</evidence>